<dbReference type="EMBL" id="JADOUA010000001">
    <property type="protein sequence ID" value="MBG6086362.1"/>
    <property type="molecule type" value="Genomic_DNA"/>
</dbReference>
<keyword evidence="3" id="KW-1185">Reference proteome</keyword>
<dbReference type="RefSeq" id="WP_197009378.1">
    <property type="nucleotide sequence ID" value="NZ_BAABES010000013.1"/>
</dbReference>
<sequence>MPNERERDDHPDEPTVDAVGELSKALETVERARGHLYAFHQLMGTADFTLGGAADRLAKAGHQAWADEIHDEMVGRNVLEGRWTFQVVEEFDDTYYDPFRRIERRVRDDLVGGRRHMYEARLKEERRSKGRPGHESAPGT</sequence>
<evidence type="ECO:0000313" key="2">
    <source>
        <dbReference type="EMBL" id="MBG6086362.1"/>
    </source>
</evidence>
<gene>
    <name evidence="2" type="ORF">IW256_000475</name>
</gene>
<feature type="region of interest" description="Disordered" evidence="1">
    <location>
        <begin position="121"/>
        <end position="140"/>
    </location>
</feature>
<proteinExistence type="predicted"/>
<dbReference type="AlphaFoldDB" id="A0A931DC88"/>
<accession>A0A931DC88</accession>
<reference evidence="2" key="1">
    <citation type="submission" date="2020-11" db="EMBL/GenBank/DDBJ databases">
        <title>Sequencing the genomes of 1000 actinobacteria strains.</title>
        <authorList>
            <person name="Klenk H.-P."/>
        </authorList>
    </citation>
    <scope>NUCLEOTIDE SEQUENCE</scope>
    <source>
        <strain evidence="2">DSM 43175</strain>
    </source>
</reference>
<evidence type="ECO:0000313" key="3">
    <source>
        <dbReference type="Proteomes" id="UP000614047"/>
    </source>
</evidence>
<comment type="caution">
    <text evidence="2">The sequence shown here is derived from an EMBL/GenBank/DDBJ whole genome shotgun (WGS) entry which is preliminary data.</text>
</comment>
<name>A0A931DC88_9ACTN</name>
<protein>
    <submittedName>
        <fullName evidence="2">Uncharacterized protein</fullName>
    </submittedName>
</protein>
<organism evidence="2 3">
    <name type="scientific">Actinomadura viridis</name>
    <dbReference type="NCBI Taxonomy" id="58110"/>
    <lineage>
        <taxon>Bacteria</taxon>
        <taxon>Bacillati</taxon>
        <taxon>Actinomycetota</taxon>
        <taxon>Actinomycetes</taxon>
        <taxon>Streptosporangiales</taxon>
        <taxon>Thermomonosporaceae</taxon>
        <taxon>Actinomadura</taxon>
    </lineage>
</organism>
<evidence type="ECO:0000256" key="1">
    <source>
        <dbReference type="SAM" id="MobiDB-lite"/>
    </source>
</evidence>
<dbReference type="Proteomes" id="UP000614047">
    <property type="component" value="Unassembled WGS sequence"/>
</dbReference>